<keyword evidence="4" id="KW-0745">Spermidine biosynthesis</keyword>
<dbReference type="RefSeq" id="WP_344597199.1">
    <property type="nucleotide sequence ID" value="NZ_BAAARW010000039.1"/>
</dbReference>
<dbReference type="Proteomes" id="UP001501231">
    <property type="component" value="Unassembled WGS sequence"/>
</dbReference>
<reference evidence="8" key="1">
    <citation type="journal article" date="2019" name="Int. J. Syst. Evol. Microbiol.">
        <title>The Global Catalogue of Microorganisms (GCM) 10K type strain sequencing project: providing services to taxonomists for standard genome sequencing and annotation.</title>
        <authorList>
            <consortium name="The Broad Institute Genomics Platform"/>
            <consortium name="The Broad Institute Genome Sequencing Center for Infectious Disease"/>
            <person name="Wu L."/>
            <person name="Ma J."/>
        </authorList>
    </citation>
    <scope>NUCLEOTIDE SEQUENCE [LARGE SCALE GENOMIC DNA]</scope>
    <source>
        <strain evidence="8">JCM 3325</strain>
    </source>
</reference>
<comment type="similarity">
    <text evidence="1 4">Belongs to the spermidine/spermine synthase family.</text>
</comment>
<organism evidence="7 8">
    <name type="scientific">Actinomadura vinacea</name>
    <dbReference type="NCBI Taxonomy" id="115336"/>
    <lineage>
        <taxon>Bacteria</taxon>
        <taxon>Bacillati</taxon>
        <taxon>Actinomycetota</taxon>
        <taxon>Actinomycetes</taxon>
        <taxon>Streptosporangiales</taxon>
        <taxon>Thermomonosporaceae</taxon>
        <taxon>Actinomadura</taxon>
    </lineage>
</organism>
<comment type="caution">
    <text evidence="4">Lacks conserved residue(s) required for the propagation of feature annotation.</text>
</comment>
<feature type="binding site" evidence="4">
    <location>
        <position position="36"/>
    </location>
    <ligand>
        <name>S-methyl-5'-thioadenosine</name>
        <dbReference type="ChEBI" id="CHEBI:17509"/>
    </ligand>
</feature>
<evidence type="ECO:0000313" key="8">
    <source>
        <dbReference type="Proteomes" id="UP001501231"/>
    </source>
</evidence>
<evidence type="ECO:0000256" key="3">
    <source>
        <dbReference type="ARBA" id="ARBA00023115"/>
    </source>
</evidence>
<dbReference type="PANTHER" id="PTHR43317:SF1">
    <property type="entry name" value="THERMOSPERMINE SYNTHASE ACAULIS5"/>
    <property type="match status" value="1"/>
</dbReference>
<dbReference type="SUPFAM" id="SSF53335">
    <property type="entry name" value="S-adenosyl-L-methionine-dependent methyltransferases"/>
    <property type="match status" value="1"/>
</dbReference>
<dbReference type="HAMAP" id="MF_00198">
    <property type="entry name" value="Spermidine_synth"/>
    <property type="match status" value="1"/>
</dbReference>
<keyword evidence="8" id="KW-1185">Reference proteome</keyword>
<dbReference type="InterPro" id="IPR001045">
    <property type="entry name" value="Spermi_synthase"/>
</dbReference>
<evidence type="ECO:0000256" key="4">
    <source>
        <dbReference type="HAMAP-Rule" id="MF_00198"/>
    </source>
</evidence>
<comment type="caution">
    <text evidence="7">The sequence shown here is derived from an EMBL/GenBank/DDBJ whole genome shotgun (WGS) entry which is preliminary data.</text>
</comment>
<feature type="domain" description="PABS" evidence="6">
    <location>
        <begin position="7"/>
        <end position="261"/>
    </location>
</feature>
<gene>
    <name evidence="4" type="primary">speE</name>
    <name evidence="7" type="ORF">GCM10010191_85450</name>
</gene>
<dbReference type="EMBL" id="BAAARW010000039">
    <property type="protein sequence ID" value="GAA2453640.1"/>
    <property type="molecule type" value="Genomic_DNA"/>
</dbReference>
<keyword evidence="2 4" id="KW-0808">Transferase</keyword>
<dbReference type="PROSITE" id="PS51006">
    <property type="entry name" value="PABS_2"/>
    <property type="match status" value="1"/>
</dbReference>
<evidence type="ECO:0000256" key="1">
    <source>
        <dbReference type="ARBA" id="ARBA00007867"/>
    </source>
</evidence>
<proteinExistence type="inferred from homology"/>
<dbReference type="Pfam" id="PF01564">
    <property type="entry name" value="Spermine_synth"/>
    <property type="match status" value="1"/>
</dbReference>
<dbReference type="InterPro" id="IPR029063">
    <property type="entry name" value="SAM-dependent_MTases_sf"/>
</dbReference>
<feature type="active site" description="Proton acceptor" evidence="4 5">
    <location>
        <position position="167"/>
    </location>
</feature>
<comment type="pathway">
    <text evidence="4">Amine and polyamine biosynthesis; spermidine biosynthesis; spermidine from putrescine: step 1/1.</text>
</comment>
<comment type="function">
    <text evidence="4">Catalyzes the irreversible transfer of a propylamine group from the amino donor S-adenosylmethioninamine (decarboxy-AdoMet) to putrescine (1,4-diaminobutane) to yield spermidine.</text>
</comment>
<dbReference type="CDD" id="cd02440">
    <property type="entry name" value="AdoMet_MTases"/>
    <property type="match status" value="1"/>
</dbReference>
<dbReference type="PANTHER" id="PTHR43317">
    <property type="entry name" value="THERMOSPERMINE SYNTHASE ACAULIS5"/>
    <property type="match status" value="1"/>
</dbReference>
<dbReference type="InterPro" id="IPR030374">
    <property type="entry name" value="PABS"/>
</dbReference>
<sequence length="291" mass="32036">MIGSENSGYIEEPLGDGLKRVWRLDEVLWAGDTAFQHVVIAKTAQGVTLFCGNDRQSSEFSQLVYHEALLVPALLLADRVESVLVIGSSEGVVSQMARTAGAARIDHVDIDREAVELCARLLPYGYTPEELDRAERHDGPVRMHYADGWEFVASKAGAAAYDIVLVDLPDEGDDENEQHNRLYGVEFLRMCRSVLAPGGVAVSQAGCATLWRNTTLVRSWKRFAETFPTVAYFGSDEHEWSFLFGRADEIADPLAVMTGRLERCAYRPVSIDAAALTGCSVPPYSVRHAGR</sequence>
<feature type="binding site" evidence="4">
    <location>
        <position position="109"/>
    </location>
    <ligand>
        <name>S-methyl-5'-thioadenosine</name>
        <dbReference type="ChEBI" id="CHEBI:17509"/>
    </ligand>
</feature>
<feature type="binding site" evidence="4">
    <location>
        <position position="90"/>
    </location>
    <ligand>
        <name>spermidine</name>
        <dbReference type="ChEBI" id="CHEBI:57834"/>
    </ligand>
</feature>
<feature type="binding site" evidence="4">
    <location>
        <begin position="147"/>
        <end position="148"/>
    </location>
    <ligand>
        <name>S-methyl-5'-thioadenosine</name>
        <dbReference type="ChEBI" id="CHEBI:17509"/>
    </ligand>
</feature>
<protein>
    <recommendedName>
        <fullName evidence="4">Polyamine aminopropyltransferase</fullName>
    </recommendedName>
    <alternativeName>
        <fullName evidence="4">Putrescine aminopropyltransferase</fullName>
        <shortName evidence="4">PAPT</shortName>
    </alternativeName>
    <alternativeName>
        <fullName evidence="4">Spermidine synthase</fullName>
        <shortName evidence="4">SPDS</shortName>
        <shortName evidence="4">SPDSY</shortName>
        <ecNumber evidence="4">2.5.1.16</ecNumber>
    </alternativeName>
</protein>
<evidence type="ECO:0000313" key="7">
    <source>
        <dbReference type="EMBL" id="GAA2453640.1"/>
    </source>
</evidence>
<dbReference type="EC" id="2.5.1.16" evidence="4"/>
<accession>A0ABP5XEA5</accession>
<evidence type="ECO:0000256" key="5">
    <source>
        <dbReference type="PROSITE-ProRule" id="PRU00354"/>
    </source>
</evidence>
<evidence type="ECO:0000259" key="6">
    <source>
        <dbReference type="PROSITE" id="PS51006"/>
    </source>
</evidence>
<comment type="catalytic activity">
    <reaction evidence="4">
        <text>S-adenosyl 3-(methylsulfanyl)propylamine + putrescine = S-methyl-5'-thioadenosine + spermidine + H(+)</text>
        <dbReference type="Rhea" id="RHEA:12721"/>
        <dbReference type="ChEBI" id="CHEBI:15378"/>
        <dbReference type="ChEBI" id="CHEBI:17509"/>
        <dbReference type="ChEBI" id="CHEBI:57443"/>
        <dbReference type="ChEBI" id="CHEBI:57834"/>
        <dbReference type="ChEBI" id="CHEBI:326268"/>
        <dbReference type="EC" id="2.5.1.16"/>
    </reaction>
</comment>
<name>A0ABP5XEA5_9ACTN</name>
<dbReference type="Gene3D" id="3.40.50.150">
    <property type="entry name" value="Vaccinia Virus protein VP39"/>
    <property type="match status" value="1"/>
</dbReference>
<keyword evidence="3 4" id="KW-0620">Polyamine biosynthesis</keyword>
<feature type="binding site" evidence="4">
    <location>
        <position position="66"/>
    </location>
    <ligand>
        <name>spermidine</name>
        <dbReference type="ChEBI" id="CHEBI:57834"/>
    </ligand>
</feature>
<comment type="subunit">
    <text evidence="4">Homodimer or homotetramer.</text>
</comment>
<evidence type="ECO:0000256" key="2">
    <source>
        <dbReference type="ARBA" id="ARBA00022679"/>
    </source>
</evidence>